<evidence type="ECO:0000313" key="4">
    <source>
        <dbReference type="Proteomes" id="UP000054560"/>
    </source>
</evidence>
<reference evidence="3 4" key="1">
    <citation type="submission" date="2011-02" db="EMBL/GenBank/DDBJ databases">
        <title>The Genome Sequence of Sphaeroforma arctica JP610.</title>
        <authorList>
            <consortium name="The Broad Institute Genome Sequencing Platform"/>
            <person name="Russ C."/>
            <person name="Cuomo C."/>
            <person name="Young S.K."/>
            <person name="Zeng Q."/>
            <person name="Gargeya S."/>
            <person name="Alvarado L."/>
            <person name="Berlin A."/>
            <person name="Chapman S.B."/>
            <person name="Chen Z."/>
            <person name="Freedman E."/>
            <person name="Gellesch M."/>
            <person name="Goldberg J."/>
            <person name="Griggs A."/>
            <person name="Gujja S."/>
            <person name="Heilman E."/>
            <person name="Heiman D."/>
            <person name="Howarth C."/>
            <person name="Mehta T."/>
            <person name="Neiman D."/>
            <person name="Pearson M."/>
            <person name="Roberts A."/>
            <person name="Saif S."/>
            <person name="Shea T."/>
            <person name="Shenoy N."/>
            <person name="Sisk P."/>
            <person name="Stolte C."/>
            <person name="Sykes S."/>
            <person name="White J."/>
            <person name="Yandava C."/>
            <person name="Burger G."/>
            <person name="Gray M.W."/>
            <person name="Holland P.W.H."/>
            <person name="King N."/>
            <person name="Lang F.B.F."/>
            <person name="Roger A.J."/>
            <person name="Ruiz-Trillo I."/>
            <person name="Haas B."/>
            <person name="Nusbaum C."/>
            <person name="Birren B."/>
        </authorList>
    </citation>
    <scope>NUCLEOTIDE SEQUENCE [LARGE SCALE GENOMIC DNA]</scope>
    <source>
        <strain evidence="3 4">JP610</strain>
    </source>
</reference>
<keyword evidence="2" id="KW-0812">Transmembrane</keyword>
<keyword evidence="4" id="KW-1185">Reference proteome</keyword>
<dbReference type="RefSeq" id="XP_014160180.1">
    <property type="nucleotide sequence ID" value="XM_014304705.1"/>
</dbReference>
<protein>
    <submittedName>
        <fullName evidence="3">Uncharacterized protein</fullName>
    </submittedName>
</protein>
<gene>
    <name evidence="3" type="ORF">SARC_01600</name>
</gene>
<accession>A0A0L0GDF1</accession>
<evidence type="ECO:0000313" key="3">
    <source>
        <dbReference type="EMBL" id="KNC86278.1"/>
    </source>
</evidence>
<evidence type="ECO:0000256" key="2">
    <source>
        <dbReference type="SAM" id="Phobius"/>
    </source>
</evidence>
<feature type="transmembrane region" description="Helical" evidence="2">
    <location>
        <begin position="34"/>
        <end position="51"/>
    </location>
</feature>
<dbReference type="GeneID" id="25902104"/>
<name>A0A0L0GDF1_9EUKA</name>
<dbReference type="EMBL" id="KQ241660">
    <property type="protein sequence ID" value="KNC86278.1"/>
    <property type="molecule type" value="Genomic_DNA"/>
</dbReference>
<keyword evidence="2" id="KW-1133">Transmembrane helix</keyword>
<keyword evidence="2" id="KW-0472">Membrane</keyword>
<sequence length="183" mass="20442">MSYYPEQYGYSAPISAPSEGQHEDTHDRGMLKKLAVAGAVAGAGMIAYKMYNKRKRVKQYRTLPDGTTREVFVEVDADNNDPEAYDVDDRGVPVDPNVRAKLEWEDSQNHFNYNSTTPAQMNTSSMPNMYGVHPAQSIGYQQYQQQPVHAQNGYGVQQGAVYQTQSFQSMSTAHSAMLPPGMY</sequence>
<organism evidence="3 4">
    <name type="scientific">Sphaeroforma arctica JP610</name>
    <dbReference type="NCBI Taxonomy" id="667725"/>
    <lineage>
        <taxon>Eukaryota</taxon>
        <taxon>Ichthyosporea</taxon>
        <taxon>Ichthyophonida</taxon>
        <taxon>Sphaeroforma</taxon>
    </lineage>
</organism>
<feature type="region of interest" description="Disordered" evidence="1">
    <location>
        <begin position="1"/>
        <end position="27"/>
    </location>
</feature>
<dbReference type="AlphaFoldDB" id="A0A0L0GDF1"/>
<dbReference type="Proteomes" id="UP000054560">
    <property type="component" value="Unassembled WGS sequence"/>
</dbReference>
<proteinExistence type="predicted"/>
<evidence type="ECO:0000256" key="1">
    <source>
        <dbReference type="SAM" id="MobiDB-lite"/>
    </source>
</evidence>